<keyword evidence="1" id="KW-0732">Signal</keyword>
<gene>
    <name evidence="2" type="ORF">HII17_10505</name>
</gene>
<reference evidence="2 3" key="1">
    <citation type="submission" date="2020-04" db="EMBL/GenBank/DDBJ databases">
        <title>Thalassotalea sp. M1531, isolated from the surface of marine red alga.</title>
        <authorList>
            <person name="Pang L."/>
            <person name="Lu D.-C."/>
        </authorList>
    </citation>
    <scope>NUCLEOTIDE SEQUENCE [LARGE SCALE GENOMIC DNA]</scope>
    <source>
        <strain evidence="2 3">M1531</strain>
    </source>
</reference>
<sequence>MIKKIAVLLFILSANAYAEKPVISYDKTMTVDGYDLSYTCRGDGHPITILEPPSGIASEEALDNSMIFTLSILKT</sequence>
<protein>
    <submittedName>
        <fullName evidence="2">Uncharacterized protein</fullName>
    </submittedName>
</protein>
<keyword evidence="3" id="KW-1185">Reference proteome</keyword>
<dbReference type="AlphaFoldDB" id="A0A7Y0Q711"/>
<dbReference type="RefSeq" id="WP_169075324.1">
    <property type="nucleotide sequence ID" value="NZ_JABBXH010000003.1"/>
</dbReference>
<accession>A0A7Y0Q711</accession>
<dbReference type="EMBL" id="JABBXH010000003">
    <property type="protein sequence ID" value="NMP31998.1"/>
    <property type="molecule type" value="Genomic_DNA"/>
</dbReference>
<evidence type="ECO:0000256" key="1">
    <source>
        <dbReference type="SAM" id="SignalP"/>
    </source>
</evidence>
<evidence type="ECO:0000313" key="3">
    <source>
        <dbReference type="Proteomes" id="UP000568664"/>
    </source>
</evidence>
<dbReference type="Proteomes" id="UP000568664">
    <property type="component" value="Unassembled WGS sequence"/>
</dbReference>
<organism evidence="2 3">
    <name type="scientific">Thalassotalea algicola</name>
    <dbReference type="NCBI Taxonomy" id="2716224"/>
    <lineage>
        <taxon>Bacteria</taxon>
        <taxon>Pseudomonadati</taxon>
        <taxon>Pseudomonadota</taxon>
        <taxon>Gammaproteobacteria</taxon>
        <taxon>Alteromonadales</taxon>
        <taxon>Colwelliaceae</taxon>
        <taxon>Thalassotalea</taxon>
    </lineage>
</organism>
<feature type="chain" id="PRO_5031029302" evidence="1">
    <location>
        <begin position="19"/>
        <end position="75"/>
    </location>
</feature>
<proteinExistence type="predicted"/>
<evidence type="ECO:0000313" key="2">
    <source>
        <dbReference type="EMBL" id="NMP31998.1"/>
    </source>
</evidence>
<name>A0A7Y0Q711_9GAMM</name>
<feature type="signal peptide" evidence="1">
    <location>
        <begin position="1"/>
        <end position="18"/>
    </location>
</feature>
<comment type="caution">
    <text evidence="2">The sequence shown here is derived from an EMBL/GenBank/DDBJ whole genome shotgun (WGS) entry which is preliminary data.</text>
</comment>